<protein>
    <submittedName>
        <fullName evidence="1">Uncharacterized protein</fullName>
    </submittedName>
</protein>
<dbReference type="AlphaFoldDB" id="A0A8H6ZJ51"/>
<evidence type="ECO:0000313" key="1">
    <source>
        <dbReference type="EMBL" id="KAF7378274.1"/>
    </source>
</evidence>
<dbReference type="EMBL" id="JACAZH010000001">
    <property type="protein sequence ID" value="KAF7378274.1"/>
    <property type="molecule type" value="Genomic_DNA"/>
</dbReference>
<keyword evidence="2" id="KW-1185">Reference proteome</keyword>
<organism evidence="1 2">
    <name type="scientific">Mycena sanguinolenta</name>
    <dbReference type="NCBI Taxonomy" id="230812"/>
    <lineage>
        <taxon>Eukaryota</taxon>
        <taxon>Fungi</taxon>
        <taxon>Dikarya</taxon>
        <taxon>Basidiomycota</taxon>
        <taxon>Agaricomycotina</taxon>
        <taxon>Agaricomycetes</taxon>
        <taxon>Agaricomycetidae</taxon>
        <taxon>Agaricales</taxon>
        <taxon>Marasmiineae</taxon>
        <taxon>Mycenaceae</taxon>
        <taxon>Mycena</taxon>
    </lineage>
</organism>
<sequence length="143" mass="15441">MLSNLTTFHHSSLCSDYSLFSATPGVVHTLPPLPAGDSESYVASGFGAAVRLPGRFSAARNTCTFDTRDEPSPSACAFISLCPHIECEIQLSSPLALHNNFLSPSNSRTNINQSPAIISSCRSTARPPSKRRHTRIILELRGE</sequence>
<comment type="caution">
    <text evidence="1">The sequence shown here is derived from an EMBL/GenBank/DDBJ whole genome shotgun (WGS) entry which is preliminary data.</text>
</comment>
<reference evidence="1" key="1">
    <citation type="submission" date="2020-05" db="EMBL/GenBank/DDBJ databases">
        <title>Mycena genomes resolve the evolution of fungal bioluminescence.</title>
        <authorList>
            <person name="Tsai I.J."/>
        </authorList>
    </citation>
    <scope>NUCLEOTIDE SEQUENCE</scope>
    <source>
        <strain evidence="1">160909Yilan</strain>
    </source>
</reference>
<proteinExistence type="predicted"/>
<evidence type="ECO:0000313" key="2">
    <source>
        <dbReference type="Proteomes" id="UP000623467"/>
    </source>
</evidence>
<dbReference type="Proteomes" id="UP000623467">
    <property type="component" value="Unassembled WGS sequence"/>
</dbReference>
<gene>
    <name evidence="1" type="ORF">MSAN_00252800</name>
</gene>
<accession>A0A8H6ZJ51</accession>
<name>A0A8H6ZJ51_9AGAR</name>